<accession>A0A0C9XXS0</accession>
<dbReference type="Proteomes" id="UP000054477">
    <property type="component" value="Unassembled WGS sequence"/>
</dbReference>
<evidence type="ECO:0000313" key="2">
    <source>
        <dbReference type="EMBL" id="KIK02437.1"/>
    </source>
</evidence>
<organism evidence="2 3">
    <name type="scientific">Laccaria amethystina LaAM-08-1</name>
    <dbReference type="NCBI Taxonomy" id="1095629"/>
    <lineage>
        <taxon>Eukaryota</taxon>
        <taxon>Fungi</taxon>
        <taxon>Dikarya</taxon>
        <taxon>Basidiomycota</taxon>
        <taxon>Agaricomycotina</taxon>
        <taxon>Agaricomycetes</taxon>
        <taxon>Agaricomycetidae</taxon>
        <taxon>Agaricales</taxon>
        <taxon>Agaricineae</taxon>
        <taxon>Hydnangiaceae</taxon>
        <taxon>Laccaria</taxon>
    </lineage>
</organism>
<reference evidence="3" key="2">
    <citation type="submission" date="2015-01" db="EMBL/GenBank/DDBJ databases">
        <title>Evolutionary Origins and Diversification of the Mycorrhizal Mutualists.</title>
        <authorList>
            <consortium name="DOE Joint Genome Institute"/>
            <consortium name="Mycorrhizal Genomics Consortium"/>
            <person name="Kohler A."/>
            <person name="Kuo A."/>
            <person name="Nagy L.G."/>
            <person name="Floudas D."/>
            <person name="Copeland A."/>
            <person name="Barry K.W."/>
            <person name="Cichocki N."/>
            <person name="Veneault-Fourrey C."/>
            <person name="LaButti K."/>
            <person name="Lindquist E.A."/>
            <person name="Lipzen A."/>
            <person name="Lundell T."/>
            <person name="Morin E."/>
            <person name="Murat C."/>
            <person name="Riley R."/>
            <person name="Ohm R."/>
            <person name="Sun H."/>
            <person name="Tunlid A."/>
            <person name="Henrissat B."/>
            <person name="Grigoriev I.V."/>
            <person name="Hibbett D.S."/>
            <person name="Martin F."/>
        </authorList>
    </citation>
    <scope>NUCLEOTIDE SEQUENCE [LARGE SCALE GENOMIC DNA]</scope>
    <source>
        <strain evidence="3">LaAM-08-1</strain>
    </source>
</reference>
<reference evidence="2 3" key="1">
    <citation type="submission" date="2014-04" db="EMBL/GenBank/DDBJ databases">
        <authorList>
            <consortium name="DOE Joint Genome Institute"/>
            <person name="Kuo A."/>
            <person name="Kohler A."/>
            <person name="Nagy L.G."/>
            <person name="Floudas D."/>
            <person name="Copeland A."/>
            <person name="Barry K.W."/>
            <person name="Cichocki N."/>
            <person name="Veneault-Fourrey C."/>
            <person name="LaButti K."/>
            <person name="Lindquist E.A."/>
            <person name="Lipzen A."/>
            <person name="Lundell T."/>
            <person name="Morin E."/>
            <person name="Murat C."/>
            <person name="Sun H."/>
            <person name="Tunlid A."/>
            <person name="Henrissat B."/>
            <person name="Grigoriev I.V."/>
            <person name="Hibbett D.S."/>
            <person name="Martin F."/>
            <person name="Nordberg H.P."/>
            <person name="Cantor M.N."/>
            <person name="Hua S.X."/>
        </authorList>
    </citation>
    <scope>NUCLEOTIDE SEQUENCE [LARGE SCALE GENOMIC DNA]</scope>
    <source>
        <strain evidence="2 3">LaAM-08-1</strain>
    </source>
</reference>
<dbReference type="AlphaFoldDB" id="A0A0C9XXS0"/>
<gene>
    <name evidence="2" type="ORF">K443DRAFT_521777</name>
</gene>
<keyword evidence="3" id="KW-1185">Reference proteome</keyword>
<name>A0A0C9XXS0_9AGAR</name>
<evidence type="ECO:0000256" key="1">
    <source>
        <dbReference type="SAM" id="MobiDB-lite"/>
    </source>
</evidence>
<proteinExistence type="predicted"/>
<feature type="region of interest" description="Disordered" evidence="1">
    <location>
        <begin position="109"/>
        <end position="133"/>
    </location>
</feature>
<sequence>MLVSDSGEPCVRQSNSWQLHWNRGLCKHSPFCMSHTRRVASRDLIGRLCRTRVQRMVTLGVYMHQVVKEALATLRRGLNRSGLKVDGRRREEGRKKGWLRERWIETERVGKKGSGENTPLHAIWRQPKSPTRR</sequence>
<dbReference type="HOGENOM" id="CLU_1907050_0_0_1"/>
<protein>
    <submittedName>
        <fullName evidence="2">Uncharacterized protein</fullName>
    </submittedName>
</protein>
<dbReference type="EMBL" id="KN838593">
    <property type="protein sequence ID" value="KIK02437.1"/>
    <property type="molecule type" value="Genomic_DNA"/>
</dbReference>
<evidence type="ECO:0000313" key="3">
    <source>
        <dbReference type="Proteomes" id="UP000054477"/>
    </source>
</evidence>